<organism evidence="1 2">
    <name type="scientific">Glarea lozoyensis (strain ATCC 20868 / MF5171)</name>
    <dbReference type="NCBI Taxonomy" id="1116229"/>
    <lineage>
        <taxon>Eukaryota</taxon>
        <taxon>Fungi</taxon>
        <taxon>Dikarya</taxon>
        <taxon>Ascomycota</taxon>
        <taxon>Pezizomycotina</taxon>
        <taxon>Leotiomycetes</taxon>
        <taxon>Helotiales</taxon>
        <taxon>Helotiaceae</taxon>
        <taxon>Glarea</taxon>
    </lineage>
</organism>
<dbReference type="KEGG" id="glz:GLAREA_09068"/>
<dbReference type="HOGENOM" id="CLU_1310242_0_0_1"/>
<proteinExistence type="predicted"/>
<reference evidence="1 2" key="1">
    <citation type="journal article" date="2013" name="BMC Genomics">
        <title>Genomics-driven discovery of the pneumocandin biosynthetic gene cluster in the fungus Glarea lozoyensis.</title>
        <authorList>
            <person name="Chen L."/>
            <person name="Yue Q."/>
            <person name="Zhang X."/>
            <person name="Xiang M."/>
            <person name="Wang C."/>
            <person name="Li S."/>
            <person name="Che Y."/>
            <person name="Ortiz-Lopez F.J."/>
            <person name="Bills G.F."/>
            <person name="Liu X."/>
            <person name="An Z."/>
        </authorList>
    </citation>
    <scope>NUCLEOTIDE SEQUENCE [LARGE SCALE GENOMIC DNA]</scope>
    <source>
        <strain evidence="2">ATCC 20868 / MF5171</strain>
    </source>
</reference>
<dbReference type="STRING" id="1116229.S3DGT2"/>
<dbReference type="Proteomes" id="UP000016922">
    <property type="component" value="Unassembled WGS sequence"/>
</dbReference>
<gene>
    <name evidence="1" type="ORF">GLAREA_09068</name>
</gene>
<name>S3DGT2_GLAL2</name>
<dbReference type="OrthoDB" id="61900at2759"/>
<protein>
    <submittedName>
        <fullName evidence="1">Uncharacterized protein</fullName>
    </submittedName>
</protein>
<evidence type="ECO:0000313" key="1">
    <source>
        <dbReference type="EMBL" id="EPE36905.1"/>
    </source>
</evidence>
<dbReference type="GeneID" id="19468116"/>
<dbReference type="AlphaFoldDB" id="S3DGT2"/>
<dbReference type="EMBL" id="KE145352">
    <property type="protein sequence ID" value="EPE36905.1"/>
    <property type="molecule type" value="Genomic_DNA"/>
</dbReference>
<keyword evidence="2" id="KW-1185">Reference proteome</keyword>
<sequence>MIKGSHRLPKTIQTFSVSTISLLHKAYIPVIWALKTREPQTSTASEHTSTIDILKSLVLQAIAFNSTIHTDSVLCPRLRMYLTSASEDEWFTLLVSVLHGVPLIYIIIDIQLLHSSSSQSAPDFRWSATISRIFKELSERSSKTVVRVMMVSYGSSAFSQEVARGSGRDVLAVGNMKQMAQKMKSGAEAWRGELRGGLELGEISNGRLKR</sequence>
<accession>S3DGT2</accession>
<dbReference type="RefSeq" id="XP_008076220.1">
    <property type="nucleotide sequence ID" value="XM_008078029.1"/>
</dbReference>
<evidence type="ECO:0000313" key="2">
    <source>
        <dbReference type="Proteomes" id="UP000016922"/>
    </source>
</evidence>